<keyword evidence="3" id="KW-1185">Reference proteome</keyword>
<sequence length="354" mass="39714">MSLVTQPGESDLWLARPADGAQWNPHTIHTHYFGFAVPEAQIGAFLYVRWMPAFGLIQGGPVLFQGMDNVHTTDNLFQDYQMTMPWPEVVDNAYTTANGLRVEFLEPGSRIRVAFDSGDGAVAFDTVHEAVTPLLARGHIVPGEDDHHGDTTVAATGGSEQFMHVTGTLTLHGERYAIDSHYPRDRSWGQVREERRGGPRPMPPVGWSPMYFGEDLIFNQISVEHPDTDPAWADAFEFPAGAPTHHFAWVVENGVTKEIVRVHRQAHEYHPTLDVVTRQTVEAEAADGTVYRFTGEAIAAANVPAWPNASFRDTVYRWDDGRGRVTHSTYQELWYDKYQNVMNNRRRAVTSAGR</sequence>
<dbReference type="Pfam" id="PF23212">
    <property type="entry name" value="DUF7064"/>
    <property type="match status" value="1"/>
</dbReference>
<protein>
    <submittedName>
        <fullName evidence="2">Tyrosine protein kinase</fullName>
    </submittedName>
</protein>
<proteinExistence type="predicted"/>
<dbReference type="RefSeq" id="WP_213244244.1">
    <property type="nucleotide sequence ID" value="NZ_CP045806.1"/>
</dbReference>
<evidence type="ECO:0000313" key="3">
    <source>
        <dbReference type="Proteomes" id="UP001059836"/>
    </source>
</evidence>
<dbReference type="InterPro" id="IPR055492">
    <property type="entry name" value="DUF7064"/>
</dbReference>
<name>A0ABX6IJC8_9ACTN</name>
<gene>
    <name evidence="2" type="ORF">GII31_15080</name>
</gene>
<dbReference type="EMBL" id="CP045809">
    <property type="protein sequence ID" value="QHN35997.1"/>
    <property type="molecule type" value="Genomic_DNA"/>
</dbReference>
<dbReference type="Proteomes" id="UP001059836">
    <property type="component" value="Chromosome"/>
</dbReference>
<dbReference type="GO" id="GO:0016301">
    <property type="term" value="F:kinase activity"/>
    <property type="evidence" value="ECO:0007669"/>
    <property type="project" value="UniProtKB-KW"/>
</dbReference>
<dbReference type="SUPFAM" id="SSF159245">
    <property type="entry name" value="AttH-like"/>
    <property type="match status" value="1"/>
</dbReference>
<reference evidence="2" key="1">
    <citation type="journal article" date="2021" name="Nat. Microbiol.">
        <title>Cocultivation of an ultrasmall environmental parasitic bacterium with lytic ability against bacteria associated with wastewater foams.</title>
        <authorList>
            <person name="Batinovic S."/>
            <person name="Rose J.J.A."/>
            <person name="Ratcliffe J."/>
            <person name="Seviour R.J."/>
            <person name="Petrovski S."/>
        </authorList>
    </citation>
    <scope>NUCLEOTIDE SEQUENCE</scope>
    <source>
        <strain evidence="2">CON9</strain>
    </source>
</reference>
<feature type="domain" description="DUF7064" evidence="1">
    <location>
        <begin position="202"/>
        <end position="306"/>
    </location>
</feature>
<keyword evidence="2" id="KW-0808">Transferase</keyword>
<evidence type="ECO:0000313" key="2">
    <source>
        <dbReference type="EMBL" id="QHN35997.1"/>
    </source>
</evidence>
<keyword evidence="2" id="KW-0418">Kinase</keyword>
<organism evidence="2 3">
    <name type="scientific">Gordonia pseudamarae</name>
    <dbReference type="NCBI Taxonomy" id="2831662"/>
    <lineage>
        <taxon>Bacteria</taxon>
        <taxon>Bacillati</taxon>
        <taxon>Actinomycetota</taxon>
        <taxon>Actinomycetes</taxon>
        <taxon>Mycobacteriales</taxon>
        <taxon>Gordoniaceae</taxon>
        <taxon>Gordonia</taxon>
    </lineage>
</organism>
<evidence type="ECO:0000259" key="1">
    <source>
        <dbReference type="Pfam" id="PF23212"/>
    </source>
</evidence>
<accession>A0ABX6IJC8</accession>